<keyword evidence="1" id="KW-0675">Receptor</keyword>
<reference evidence="1" key="1">
    <citation type="submission" date="2020-04" db="EMBL/GenBank/DDBJ databases">
        <authorList>
            <person name="Alioto T."/>
            <person name="Alioto T."/>
            <person name="Gomez Garrido J."/>
        </authorList>
    </citation>
    <scope>NUCLEOTIDE SEQUENCE</scope>
    <source>
        <strain evidence="1">A484AB</strain>
    </source>
</reference>
<dbReference type="AlphaFoldDB" id="A0A7D9EGD9"/>
<gene>
    <name evidence="1" type="ORF">PACLA_8A030270</name>
</gene>
<protein>
    <submittedName>
        <fullName evidence="1">Ephrin type-A receptor 4 isoform X1</fullName>
    </submittedName>
</protein>
<organism evidence="1 2">
    <name type="scientific">Paramuricea clavata</name>
    <name type="common">Red gorgonian</name>
    <name type="synonym">Violescent sea-whip</name>
    <dbReference type="NCBI Taxonomy" id="317549"/>
    <lineage>
        <taxon>Eukaryota</taxon>
        <taxon>Metazoa</taxon>
        <taxon>Cnidaria</taxon>
        <taxon>Anthozoa</taxon>
        <taxon>Octocorallia</taxon>
        <taxon>Malacalcyonacea</taxon>
        <taxon>Plexauridae</taxon>
        <taxon>Paramuricea</taxon>
    </lineage>
</organism>
<dbReference type="InterPro" id="IPR013783">
    <property type="entry name" value="Ig-like_fold"/>
</dbReference>
<name>A0A7D9EGD9_PARCT</name>
<dbReference type="Pfam" id="PF00041">
    <property type="entry name" value="fn3"/>
    <property type="match status" value="1"/>
</dbReference>
<dbReference type="PROSITE" id="PS50853">
    <property type="entry name" value="FN3"/>
    <property type="match status" value="1"/>
</dbReference>
<accession>A0A7D9EGD9</accession>
<dbReference type="InterPro" id="IPR036116">
    <property type="entry name" value="FN3_sf"/>
</dbReference>
<evidence type="ECO:0000313" key="1">
    <source>
        <dbReference type="EMBL" id="CAB4009804.1"/>
    </source>
</evidence>
<dbReference type="InterPro" id="IPR003961">
    <property type="entry name" value="FN3_dom"/>
</dbReference>
<keyword evidence="2" id="KW-1185">Reference proteome</keyword>
<sequence>PSKPLEMLCGNENQKQKKCPVVKDETERNITLFWKLPEKSSWNGLATIIKIKIRFEGKDENYTYYRNTSATNINYTLTGLKLDGRYKIQLIFCSNGGDGPSTTPIELFKIKVPRPVPVGGEKDDPTVLIIIVVAAVVLIVVVVVFIYLLLRPKRKLTSRETTTRKLKERRPFALLNSKQESMEM</sequence>
<feature type="non-terminal residue" evidence="1">
    <location>
        <position position="184"/>
    </location>
</feature>
<evidence type="ECO:0000313" key="2">
    <source>
        <dbReference type="Proteomes" id="UP001152795"/>
    </source>
</evidence>
<proteinExistence type="predicted"/>
<dbReference type="EMBL" id="CACRXK020006577">
    <property type="protein sequence ID" value="CAB4009804.1"/>
    <property type="molecule type" value="Genomic_DNA"/>
</dbReference>
<dbReference type="CDD" id="cd00063">
    <property type="entry name" value="FN3"/>
    <property type="match status" value="1"/>
</dbReference>
<dbReference type="Proteomes" id="UP001152795">
    <property type="component" value="Unassembled WGS sequence"/>
</dbReference>
<comment type="caution">
    <text evidence="1">The sequence shown here is derived from an EMBL/GenBank/DDBJ whole genome shotgun (WGS) entry which is preliminary data.</text>
</comment>
<dbReference type="SUPFAM" id="SSF49265">
    <property type="entry name" value="Fibronectin type III"/>
    <property type="match status" value="1"/>
</dbReference>
<dbReference type="OrthoDB" id="5971033at2759"/>
<dbReference type="Gene3D" id="2.60.40.10">
    <property type="entry name" value="Immunoglobulins"/>
    <property type="match status" value="1"/>
</dbReference>